<organism evidence="2 3">
    <name type="scientific">Robinsoniella peoriensis</name>
    <dbReference type="NCBI Taxonomy" id="180332"/>
    <lineage>
        <taxon>Bacteria</taxon>
        <taxon>Bacillati</taxon>
        <taxon>Bacillota</taxon>
        <taxon>Clostridia</taxon>
        <taxon>Lachnospirales</taxon>
        <taxon>Lachnospiraceae</taxon>
        <taxon>Robinsoniella</taxon>
    </lineage>
</organism>
<comment type="caution">
    <text evidence="2">The sequence shown here is derived from an EMBL/GenBank/DDBJ whole genome shotgun (WGS) entry which is preliminary data.</text>
</comment>
<evidence type="ECO:0000313" key="3">
    <source>
        <dbReference type="Proteomes" id="UP000306509"/>
    </source>
</evidence>
<sequence length="555" mass="61833">MNKCEIEIVLTDESPDMQKIPDQILKEKGLALVAAGSLACVRILYFRACKLGKLQQFFGCPVTAREYGMGMQGRKLRNCIGKALKMEGIRGVIVYASCMEVLTLWDFQKELEQVSNPHNIPVKILYRGPLVKRRKPPAESLRRILAEIEENQEAVHTEQEAVQADREAVHTEQQPDIPLPPPAPDFSGIASLLQEWNCETLLLTPGGCKSCIESADGTDGMHDLKSTRFHDANVCLGCEKQLIDAAVHQLTGKGLLCLLGSAVIKTVGMDVRGITGELEKSGRPCVYLPSDGFEGAPPAMAQAWLMLGQKLLLKHPPDERNSCHIWILGYSRLGTGKIEHLNPVIESLNNIGCSVTIWNNKETDSNAELPFLTWVVSTEGLKLAQWMKDKYNIPYVDAMPVGERMLKGFINKIASIKNKTLYLEQVMKQAESSDSRDSRNVVIIGEPVLSYGIKYYLQTERGFTNVQISAYAPTQGMQSFYRQYAKEVLQFTSPEELCGQKADIVIADPLLLQVFNGNNVRIPLPYPIFSGRIFTEDVYEYAGGPGAEYLNRYLD</sequence>
<protein>
    <submittedName>
        <fullName evidence="2">Nitrogenase molybdenum-iron protein, alpha and beta chains</fullName>
    </submittedName>
</protein>
<dbReference type="Pfam" id="PF00148">
    <property type="entry name" value="Oxidored_nitro"/>
    <property type="match status" value="1"/>
</dbReference>
<proteinExistence type="predicted"/>
<name>A0A4U8Q596_9FIRM</name>
<evidence type="ECO:0000259" key="1">
    <source>
        <dbReference type="Pfam" id="PF00148"/>
    </source>
</evidence>
<keyword evidence="3" id="KW-1185">Reference proteome</keyword>
<dbReference type="AlphaFoldDB" id="A0A4U8Q596"/>
<dbReference type="Proteomes" id="UP000306509">
    <property type="component" value="Unassembled WGS sequence"/>
</dbReference>
<dbReference type="Gene3D" id="3.40.50.1980">
    <property type="entry name" value="Nitrogenase molybdenum iron protein domain"/>
    <property type="match status" value="1"/>
</dbReference>
<dbReference type="PANTHER" id="PTHR42846">
    <property type="entry name" value="NI-SIROHYDROCHLORIN A,C-DIAMIDE REDUCTIVE CYCLASE COMPLEX, COMPONENT CFBD"/>
    <property type="match status" value="1"/>
</dbReference>
<feature type="domain" description="Nitrogenase/oxidoreductase component 1" evidence="1">
    <location>
        <begin position="198"/>
        <end position="475"/>
    </location>
</feature>
<reference evidence="2 3" key="1">
    <citation type="journal article" date="2019" name="Anaerobe">
        <title>Detection of Robinsoniella peoriensis in multiple bone samples of a trauma patient.</title>
        <authorList>
            <person name="Schrottner P."/>
            <person name="Hartwich K."/>
            <person name="Bunk B."/>
            <person name="Schober I."/>
            <person name="Helbig S."/>
            <person name="Rudolph W.W."/>
            <person name="Gunzer F."/>
        </authorList>
    </citation>
    <scope>NUCLEOTIDE SEQUENCE [LARGE SCALE GENOMIC DNA]</scope>
    <source>
        <strain evidence="2 3">DSM 106044</strain>
    </source>
</reference>
<gene>
    <name evidence="2" type="ORF">DSM106044_03071</name>
</gene>
<dbReference type="PANTHER" id="PTHR42846:SF1">
    <property type="entry name" value="NI-SIROHYDROCHLORIN A,C-DIAMIDE REDUCTIVE CYCLASE COMPLEX, COMPONENT CFBD"/>
    <property type="match status" value="1"/>
</dbReference>
<dbReference type="STRING" id="180332.GCA_000797495_03337"/>
<dbReference type="InterPro" id="IPR000510">
    <property type="entry name" value="Nase/OxRdtase_comp1"/>
</dbReference>
<dbReference type="GO" id="GO:0016491">
    <property type="term" value="F:oxidoreductase activity"/>
    <property type="evidence" value="ECO:0007669"/>
    <property type="project" value="InterPro"/>
</dbReference>
<evidence type="ECO:0000313" key="2">
    <source>
        <dbReference type="EMBL" id="TLC99980.1"/>
    </source>
</evidence>
<dbReference type="InterPro" id="IPR052673">
    <property type="entry name" value="Ni-siroh_cyclase_CfbD"/>
</dbReference>
<dbReference type="EMBL" id="QGQD01000060">
    <property type="protein sequence ID" value="TLC99980.1"/>
    <property type="molecule type" value="Genomic_DNA"/>
</dbReference>
<dbReference type="SUPFAM" id="SSF53807">
    <property type="entry name" value="Helical backbone' metal receptor"/>
    <property type="match status" value="1"/>
</dbReference>
<accession>A0A4U8Q596</accession>